<evidence type="ECO:0000313" key="2">
    <source>
        <dbReference type="EMBL" id="AWT56132.1"/>
    </source>
</evidence>
<dbReference type="AlphaFoldDB" id="A0A2U9PWG5"/>
<evidence type="ECO:0000256" key="1">
    <source>
        <dbReference type="SAM" id="SignalP"/>
    </source>
</evidence>
<reference evidence="3" key="2">
    <citation type="submission" date="2018-03" db="EMBL/GenBank/DDBJ databases">
        <authorList>
            <person name="Derbyshire K."/>
            <person name="Gray T.A."/>
            <person name="Champion M."/>
        </authorList>
    </citation>
    <scope>NUCLEOTIDE SEQUENCE [LARGE SCALE GENOMIC DNA]</scope>
    <source>
        <strain evidence="3">MKD8</strain>
    </source>
</reference>
<feature type="signal peptide" evidence="1">
    <location>
        <begin position="1"/>
        <end position="29"/>
    </location>
</feature>
<proteinExistence type="predicted"/>
<dbReference type="GeneID" id="93459950"/>
<keyword evidence="1" id="KW-0732">Signal</keyword>
<dbReference type="EMBL" id="CP027541">
    <property type="protein sequence ID" value="AWT56132.1"/>
    <property type="molecule type" value="Genomic_DNA"/>
</dbReference>
<feature type="chain" id="PRO_5015852278" evidence="1">
    <location>
        <begin position="30"/>
        <end position="86"/>
    </location>
</feature>
<protein>
    <submittedName>
        <fullName evidence="2">Uncharacterized protein</fullName>
    </submittedName>
</protein>
<reference evidence="2 3" key="1">
    <citation type="journal article" date="2013" name="Genome Announc.">
        <title>Draft genome sequence of MKD8, a conjugal recipient Mycobacterium smegmatis strain.</title>
        <authorList>
            <person name="Gray T.A."/>
            <person name="Palumbo M.J."/>
            <person name="Derbyshire K.M."/>
        </authorList>
    </citation>
    <scope>NUCLEOTIDE SEQUENCE [LARGE SCALE GENOMIC DNA]</scope>
    <source>
        <strain evidence="2 3">MKD8</strain>
    </source>
</reference>
<gene>
    <name evidence="2" type="ORF">D806_051820</name>
</gene>
<dbReference type="RefSeq" id="WP_162139512.1">
    <property type="nucleotide sequence ID" value="NZ_CP027541.1"/>
</dbReference>
<sequence length="86" mass="9089">MRTAFRRVVPAIAAAGAVVSIGLAPAASAQTEATGPEPVAAHVAQAGYHGGFHGGGFHGYGFRHGGWGHPGWGPGWGYVRPWWRWW</sequence>
<organism evidence="2 3">
    <name type="scientific">Mycolicibacterium smegmatis (strain MKD8)</name>
    <name type="common">Mycobacterium smegmatis</name>
    <dbReference type="NCBI Taxonomy" id="1214915"/>
    <lineage>
        <taxon>Bacteria</taxon>
        <taxon>Bacillati</taxon>
        <taxon>Actinomycetota</taxon>
        <taxon>Actinomycetes</taxon>
        <taxon>Mycobacteriales</taxon>
        <taxon>Mycobacteriaceae</taxon>
        <taxon>Mycolicibacterium</taxon>
    </lineage>
</organism>
<evidence type="ECO:0000313" key="3">
    <source>
        <dbReference type="Proteomes" id="UP000011200"/>
    </source>
</evidence>
<dbReference type="Proteomes" id="UP000011200">
    <property type="component" value="Chromosome"/>
</dbReference>
<accession>A0A2U9PWG5</accession>
<name>A0A2U9PWG5_MYCSE</name>